<keyword evidence="5" id="KW-0804">Transcription</keyword>
<dbReference type="Pfam" id="PF00455">
    <property type="entry name" value="DeoRC"/>
    <property type="match status" value="1"/>
</dbReference>
<organism evidence="8 9">
    <name type="scientific">Microbacterium esteraromaticum</name>
    <dbReference type="NCBI Taxonomy" id="57043"/>
    <lineage>
        <taxon>Bacteria</taxon>
        <taxon>Bacillati</taxon>
        <taxon>Actinomycetota</taxon>
        <taxon>Actinomycetes</taxon>
        <taxon>Micrococcales</taxon>
        <taxon>Microbacteriaceae</taxon>
        <taxon>Microbacterium</taxon>
    </lineage>
</organism>
<dbReference type="SUPFAM" id="SSF46785">
    <property type="entry name" value="Winged helix' DNA-binding domain"/>
    <property type="match status" value="1"/>
</dbReference>
<evidence type="ECO:0000256" key="5">
    <source>
        <dbReference type="ARBA" id="ARBA00023163"/>
    </source>
</evidence>
<dbReference type="GO" id="GO:0003677">
    <property type="term" value="F:DNA binding"/>
    <property type="evidence" value="ECO:0007669"/>
    <property type="project" value="UniProtKB-KW"/>
</dbReference>
<dbReference type="SMART" id="SM01134">
    <property type="entry name" value="DeoRC"/>
    <property type="match status" value="1"/>
</dbReference>
<dbReference type="InterPro" id="IPR014036">
    <property type="entry name" value="DeoR-like_C"/>
</dbReference>
<dbReference type="Pfam" id="PF08220">
    <property type="entry name" value="HTH_DeoR"/>
    <property type="match status" value="1"/>
</dbReference>
<dbReference type="PANTHER" id="PTHR30363">
    <property type="entry name" value="HTH-TYPE TRANSCRIPTIONAL REGULATOR SRLR-RELATED"/>
    <property type="match status" value="1"/>
</dbReference>
<comment type="function">
    <text evidence="6">Repressor of the lactose catabolism operon. Galactose-6-phosphate is the inducer.</text>
</comment>
<dbReference type="PANTHER" id="PTHR30363:SF4">
    <property type="entry name" value="GLYCEROL-3-PHOSPHATE REGULON REPRESSOR"/>
    <property type="match status" value="1"/>
</dbReference>
<dbReference type="PROSITE" id="PS00894">
    <property type="entry name" value="HTH_DEOR_1"/>
    <property type="match status" value="1"/>
</dbReference>
<keyword evidence="9" id="KW-1185">Reference proteome</keyword>
<dbReference type="GO" id="GO:0003700">
    <property type="term" value="F:DNA-binding transcription factor activity"/>
    <property type="evidence" value="ECO:0007669"/>
    <property type="project" value="InterPro"/>
</dbReference>
<evidence type="ECO:0000256" key="1">
    <source>
        <dbReference type="ARBA" id="ARBA00021390"/>
    </source>
</evidence>
<name>A0A1R4K6K4_9MICO</name>
<sequence length="267" mass="28277">MHDDNSPSTSTDSSYVTIATARTSAAERHIVILELLASHGHVQVTDLANRLSVSEETIRRDLRVLERAERLSRAHGGAVPVRVTSLAAADPEGRALVDQISNQLPDEGAVFLGGDVTGEQATAMLADASKLEVIVSRLDVAISLSSLVDLPVRSLGGEVSSSGEQSGEWSRLELEHIMVDTAVVFVTGFTEQGELMARPSDAAVLRTALRRAHTRVLALDSGSIPASHFTVFAHLTDFDVVVTNAEARTDESSPLAAVPTLIVASAP</sequence>
<proteinExistence type="predicted"/>
<accession>A0A1R4K6K4</accession>
<dbReference type="PRINTS" id="PR00037">
    <property type="entry name" value="HTHLACR"/>
</dbReference>
<feature type="domain" description="HTH deoR-type" evidence="7">
    <location>
        <begin position="25"/>
        <end position="80"/>
    </location>
</feature>
<keyword evidence="3" id="KW-0805">Transcription regulation</keyword>
<dbReference type="Gene3D" id="1.10.10.10">
    <property type="entry name" value="Winged helix-like DNA-binding domain superfamily/Winged helix DNA-binding domain"/>
    <property type="match status" value="1"/>
</dbReference>
<dbReference type="PROSITE" id="PS51000">
    <property type="entry name" value="HTH_DEOR_2"/>
    <property type="match status" value="1"/>
</dbReference>
<dbReference type="Proteomes" id="UP000196320">
    <property type="component" value="Unassembled WGS sequence"/>
</dbReference>
<keyword evidence="4" id="KW-0238">DNA-binding</keyword>
<dbReference type="AlphaFoldDB" id="A0A1R4K6K4"/>
<dbReference type="InterPro" id="IPR036390">
    <property type="entry name" value="WH_DNA-bd_sf"/>
</dbReference>
<dbReference type="InterPro" id="IPR001034">
    <property type="entry name" value="DeoR_HTH"/>
</dbReference>
<dbReference type="SMART" id="SM00420">
    <property type="entry name" value="HTH_DEOR"/>
    <property type="match status" value="1"/>
</dbReference>
<evidence type="ECO:0000256" key="4">
    <source>
        <dbReference type="ARBA" id="ARBA00023125"/>
    </source>
</evidence>
<dbReference type="RefSeq" id="WP_087132223.1">
    <property type="nucleotide sequence ID" value="NZ_FUKO01000023.1"/>
</dbReference>
<evidence type="ECO:0000259" key="7">
    <source>
        <dbReference type="PROSITE" id="PS51000"/>
    </source>
</evidence>
<evidence type="ECO:0000313" key="8">
    <source>
        <dbReference type="EMBL" id="SJN39919.1"/>
    </source>
</evidence>
<dbReference type="EMBL" id="FUKO01000023">
    <property type="protein sequence ID" value="SJN39919.1"/>
    <property type="molecule type" value="Genomic_DNA"/>
</dbReference>
<gene>
    <name evidence="8" type="ORF">FM104_10730</name>
</gene>
<evidence type="ECO:0000256" key="3">
    <source>
        <dbReference type="ARBA" id="ARBA00023015"/>
    </source>
</evidence>
<dbReference type="InterPro" id="IPR018356">
    <property type="entry name" value="Tscrpt_reg_HTH_DeoR_CS"/>
</dbReference>
<evidence type="ECO:0000256" key="2">
    <source>
        <dbReference type="ARBA" id="ARBA00022491"/>
    </source>
</evidence>
<protein>
    <recommendedName>
        <fullName evidence="1">Lactose phosphotransferase system repressor</fullName>
    </recommendedName>
</protein>
<reference evidence="8 9" key="1">
    <citation type="submission" date="2017-02" db="EMBL/GenBank/DDBJ databases">
        <authorList>
            <person name="Peterson S.W."/>
        </authorList>
    </citation>
    <scope>NUCLEOTIDE SEQUENCE [LARGE SCALE GENOMIC DNA]</scope>
    <source>
        <strain evidence="8 9">B Mb 05.01</strain>
    </source>
</reference>
<keyword evidence="2" id="KW-0678">Repressor</keyword>
<dbReference type="InterPro" id="IPR050313">
    <property type="entry name" value="Carb_Metab_HTH_regulators"/>
</dbReference>
<dbReference type="InterPro" id="IPR036388">
    <property type="entry name" value="WH-like_DNA-bd_sf"/>
</dbReference>
<dbReference type="OrthoDB" id="7688673at2"/>
<evidence type="ECO:0000256" key="6">
    <source>
        <dbReference type="ARBA" id="ARBA00024937"/>
    </source>
</evidence>
<evidence type="ECO:0000313" key="9">
    <source>
        <dbReference type="Proteomes" id="UP000196320"/>
    </source>
</evidence>